<keyword evidence="4" id="KW-1185">Reference proteome</keyword>
<dbReference type="NCBIfam" id="TIGR00236">
    <property type="entry name" value="wecB"/>
    <property type="match status" value="1"/>
</dbReference>
<sequence>MTSANDNANTPTASSGQHHILCIVGARPNFMKIAPIMAAFAARGDQVKATLLHTGQHYDVAMNHQYFEALGIPSPDINLEIGSGSHAVQTAAVMQHFEPALDAAQASAVLVVGDVNSTLACALVATKKGIPVIHVEAGLRSYDRAMPEEINRILTDQISDILFTTEASALGNLTREGIDASRVRFVGNVMIDTLRLNLPRAIALPQILADQGRSDFRHDAGYAVLTLHRPSNVDDPAVLRSLLETVRQISERLPVVFPLHPRTRGMIEKFGLSELIDLPQILLLPPMGYLEMLGLMKNARLVLTDSGGIQEETTALGVPCVTLRNNTERPITVEQGTNTIAGQDPATILRLFDEVMNSGGKAGRVPEFWDGHAADRIAEQLCEWLDQRNAASGD</sequence>
<dbReference type="RefSeq" id="WP_408155424.1">
    <property type="nucleotide sequence ID" value="NZ_JAQQFM010000002.1"/>
</dbReference>
<dbReference type="Proteomes" id="UP001629246">
    <property type="component" value="Unassembled WGS sequence"/>
</dbReference>
<dbReference type="EC" id="5.1.3.14" evidence="3"/>
<dbReference type="EMBL" id="JAQQFM010000002">
    <property type="protein sequence ID" value="MFL9923615.1"/>
    <property type="molecule type" value="Genomic_DNA"/>
</dbReference>
<keyword evidence="1 3" id="KW-0413">Isomerase</keyword>
<evidence type="ECO:0000256" key="1">
    <source>
        <dbReference type="RuleBase" id="RU003513"/>
    </source>
</evidence>
<dbReference type="Gene3D" id="3.40.50.2000">
    <property type="entry name" value="Glycogen Phosphorylase B"/>
    <property type="match status" value="2"/>
</dbReference>
<dbReference type="Pfam" id="PF02350">
    <property type="entry name" value="Epimerase_2"/>
    <property type="match status" value="1"/>
</dbReference>
<evidence type="ECO:0000313" key="4">
    <source>
        <dbReference type="Proteomes" id="UP001629246"/>
    </source>
</evidence>
<dbReference type="InterPro" id="IPR029767">
    <property type="entry name" value="WecB-like"/>
</dbReference>
<reference evidence="3 4" key="1">
    <citation type="journal article" date="2024" name="Chem. Sci.">
        <title>Discovery of megapolipeptins by genome mining of a Burkholderiales bacteria collection.</title>
        <authorList>
            <person name="Paulo B.S."/>
            <person name="Recchia M.J.J."/>
            <person name="Lee S."/>
            <person name="Fergusson C.H."/>
            <person name="Romanowski S.B."/>
            <person name="Hernandez A."/>
            <person name="Krull N."/>
            <person name="Liu D.Y."/>
            <person name="Cavanagh H."/>
            <person name="Bos A."/>
            <person name="Gray C.A."/>
            <person name="Murphy B.T."/>
            <person name="Linington R.G."/>
            <person name="Eustaquio A.S."/>
        </authorList>
    </citation>
    <scope>NUCLEOTIDE SEQUENCE [LARGE SCALE GENOMIC DNA]</scope>
    <source>
        <strain evidence="3 4">RL21-008-BIB-A</strain>
    </source>
</reference>
<proteinExistence type="inferred from homology"/>
<name>A0ABW9A6X5_9BURK</name>
<protein>
    <submittedName>
        <fullName evidence="3">UDP-N-acetylglucosamine 2-epimerase (Non-hydrolyzing)</fullName>
        <ecNumber evidence="3">5.1.3.14</ecNumber>
    </submittedName>
</protein>
<comment type="similarity">
    <text evidence="1">Belongs to the UDP-N-acetylglucosamine 2-epimerase family.</text>
</comment>
<dbReference type="InterPro" id="IPR003331">
    <property type="entry name" value="UDP_GlcNAc_Epimerase_2_dom"/>
</dbReference>
<dbReference type="CDD" id="cd03786">
    <property type="entry name" value="GTB_UDP-GlcNAc_2-Epimerase"/>
    <property type="match status" value="1"/>
</dbReference>
<dbReference type="SUPFAM" id="SSF53756">
    <property type="entry name" value="UDP-Glycosyltransferase/glycogen phosphorylase"/>
    <property type="match status" value="1"/>
</dbReference>
<feature type="domain" description="UDP-N-acetylglucosamine 2-epimerase" evidence="2">
    <location>
        <begin position="45"/>
        <end position="381"/>
    </location>
</feature>
<evidence type="ECO:0000313" key="3">
    <source>
        <dbReference type="EMBL" id="MFL9923615.1"/>
    </source>
</evidence>
<dbReference type="PANTHER" id="PTHR43174">
    <property type="entry name" value="UDP-N-ACETYLGLUCOSAMINE 2-EPIMERASE"/>
    <property type="match status" value="1"/>
</dbReference>
<comment type="caution">
    <text evidence="3">The sequence shown here is derived from an EMBL/GenBank/DDBJ whole genome shotgun (WGS) entry which is preliminary data.</text>
</comment>
<gene>
    <name evidence="3" type="primary">wecB</name>
    <name evidence="3" type="ORF">PQR62_05035</name>
</gene>
<organism evidence="3 4">
    <name type="scientific">Herbaspirillum lusitanum</name>
    <dbReference type="NCBI Taxonomy" id="213312"/>
    <lineage>
        <taxon>Bacteria</taxon>
        <taxon>Pseudomonadati</taxon>
        <taxon>Pseudomonadota</taxon>
        <taxon>Betaproteobacteria</taxon>
        <taxon>Burkholderiales</taxon>
        <taxon>Oxalobacteraceae</taxon>
        <taxon>Herbaspirillum</taxon>
    </lineage>
</organism>
<dbReference type="GO" id="GO:0008761">
    <property type="term" value="F:UDP-N-acetylglucosamine 2-epimerase activity"/>
    <property type="evidence" value="ECO:0007669"/>
    <property type="project" value="UniProtKB-EC"/>
</dbReference>
<accession>A0ABW9A6X5</accession>
<evidence type="ECO:0000259" key="2">
    <source>
        <dbReference type="Pfam" id="PF02350"/>
    </source>
</evidence>
<dbReference type="PANTHER" id="PTHR43174:SF1">
    <property type="entry name" value="UDP-N-ACETYLGLUCOSAMINE 2-EPIMERASE"/>
    <property type="match status" value="1"/>
</dbReference>